<evidence type="ECO:0000313" key="3">
    <source>
        <dbReference type="Proteomes" id="UP001174936"/>
    </source>
</evidence>
<sequence>MSTSPNPETPVTTRTIPNVRVTLLNHKDVVAALNSIPDPTNNSDPDTVSTPSGGPGSPADPTTSTETDNKSHILSPVALDTSWPYGCVGKIFAGRSPDFDNPIWFGTGVVVGPNVVLTAARIFPWSEPNRYLRFVPAYRNGIHQLGDSYVSDIYGYGDSVTSVSGLDYMVCRLIEPLGRDWTGWIGTWASGRISDYSTTEYSLLGYPAHPSSNPSGVYMDVQHEIRTKDILQQGTSQGLRIYTDARALTGGEGGPLWALDGNRSRVIGVMSGPDANSVGGRLAVVAGGIAMVDLVKYGLQNWPV</sequence>
<dbReference type="EMBL" id="JAULSV010000004">
    <property type="protein sequence ID" value="KAK0645395.1"/>
    <property type="molecule type" value="Genomic_DNA"/>
</dbReference>
<dbReference type="Gene3D" id="2.40.10.10">
    <property type="entry name" value="Trypsin-like serine proteases"/>
    <property type="match status" value="2"/>
</dbReference>
<name>A0AA40CNR6_9PEZI</name>
<reference evidence="2" key="1">
    <citation type="submission" date="2023-06" db="EMBL/GenBank/DDBJ databases">
        <title>Genome-scale phylogeny and comparative genomics of the fungal order Sordariales.</title>
        <authorList>
            <consortium name="Lawrence Berkeley National Laboratory"/>
            <person name="Hensen N."/>
            <person name="Bonometti L."/>
            <person name="Westerberg I."/>
            <person name="Brannstrom I.O."/>
            <person name="Guillou S."/>
            <person name="Cros-Aarteil S."/>
            <person name="Calhoun S."/>
            <person name="Haridas S."/>
            <person name="Kuo A."/>
            <person name="Mondo S."/>
            <person name="Pangilinan J."/>
            <person name="Riley R."/>
            <person name="Labutti K."/>
            <person name="Andreopoulos B."/>
            <person name="Lipzen A."/>
            <person name="Chen C."/>
            <person name="Yanf M."/>
            <person name="Daum C."/>
            <person name="Ng V."/>
            <person name="Clum A."/>
            <person name="Steindorff A."/>
            <person name="Ohm R."/>
            <person name="Martin F."/>
            <person name="Silar P."/>
            <person name="Natvig D."/>
            <person name="Lalanne C."/>
            <person name="Gautier V."/>
            <person name="Ament-Velasquez S.L."/>
            <person name="Kruys A."/>
            <person name="Hutchinson M.I."/>
            <person name="Powell A.J."/>
            <person name="Barry K."/>
            <person name="Miller A.N."/>
            <person name="Grigoriev I.V."/>
            <person name="Debuchy R."/>
            <person name="Gladieux P."/>
            <person name="Thoren M.H."/>
            <person name="Johannesson H."/>
        </authorList>
    </citation>
    <scope>NUCLEOTIDE SEQUENCE</scope>
    <source>
        <strain evidence="2">SMH2532-1</strain>
    </source>
</reference>
<feature type="region of interest" description="Disordered" evidence="1">
    <location>
        <begin position="34"/>
        <end position="69"/>
    </location>
</feature>
<dbReference type="AlphaFoldDB" id="A0AA40CNR6"/>
<feature type="compositionally biased region" description="Polar residues" evidence="1">
    <location>
        <begin position="37"/>
        <end position="52"/>
    </location>
</feature>
<proteinExistence type="predicted"/>
<dbReference type="InterPro" id="IPR043504">
    <property type="entry name" value="Peptidase_S1_PA_chymotrypsin"/>
</dbReference>
<dbReference type="Proteomes" id="UP001174936">
    <property type="component" value="Unassembled WGS sequence"/>
</dbReference>
<comment type="caution">
    <text evidence="2">The sequence shown here is derived from an EMBL/GenBank/DDBJ whole genome shotgun (WGS) entry which is preliminary data.</text>
</comment>
<dbReference type="SUPFAM" id="SSF50494">
    <property type="entry name" value="Trypsin-like serine proteases"/>
    <property type="match status" value="1"/>
</dbReference>
<evidence type="ECO:0000256" key="1">
    <source>
        <dbReference type="SAM" id="MobiDB-lite"/>
    </source>
</evidence>
<keyword evidence="3" id="KW-1185">Reference proteome</keyword>
<accession>A0AA40CNR6</accession>
<evidence type="ECO:0000313" key="2">
    <source>
        <dbReference type="EMBL" id="KAK0645395.1"/>
    </source>
</evidence>
<gene>
    <name evidence="2" type="ORF">B0T16DRAFT_390013</name>
</gene>
<organism evidence="2 3">
    <name type="scientific">Cercophora newfieldiana</name>
    <dbReference type="NCBI Taxonomy" id="92897"/>
    <lineage>
        <taxon>Eukaryota</taxon>
        <taxon>Fungi</taxon>
        <taxon>Dikarya</taxon>
        <taxon>Ascomycota</taxon>
        <taxon>Pezizomycotina</taxon>
        <taxon>Sordariomycetes</taxon>
        <taxon>Sordariomycetidae</taxon>
        <taxon>Sordariales</taxon>
        <taxon>Lasiosphaeriaceae</taxon>
        <taxon>Cercophora</taxon>
    </lineage>
</organism>
<protein>
    <submittedName>
        <fullName evidence="2">Uncharacterized protein</fullName>
    </submittedName>
</protein>
<dbReference type="InterPro" id="IPR009003">
    <property type="entry name" value="Peptidase_S1_PA"/>
</dbReference>